<organism evidence="4 5">
    <name type="scientific">Lentinus brumalis</name>
    <dbReference type="NCBI Taxonomy" id="2498619"/>
    <lineage>
        <taxon>Eukaryota</taxon>
        <taxon>Fungi</taxon>
        <taxon>Dikarya</taxon>
        <taxon>Basidiomycota</taxon>
        <taxon>Agaricomycotina</taxon>
        <taxon>Agaricomycetes</taxon>
        <taxon>Polyporales</taxon>
        <taxon>Polyporaceae</taxon>
        <taxon>Lentinus</taxon>
    </lineage>
</organism>
<dbReference type="PROSITE" id="PS51257">
    <property type="entry name" value="PROKAR_LIPOPROTEIN"/>
    <property type="match status" value="1"/>
</dbReference>
<dbReference type="OrthoDB" id="3245657at2759"/>
<evidence type="ECO:0000256" key="1">
    <source>
        <dbReference type="SAM" id="MobiDB-lite"/>
    </source>
</evidence>
<evidence type="ECO:0000313" key="4">
    <source>
        <dbReference type="EMBL" id="RDX56302.1"/>
    </source>
</evidence>
<accession>A0A371DUS9</accession>
<dbReference type="AlphaFoldDB" id="A0A371DUS9"/>
<sequence>MTRPLHRMLTVGHWLLVLAWLSCVHPNLVNITVDDYYRDPLTNTSWVTYTPPASWKLSLGTPCDNCTARPDASYVYYLTWHEGVYDADSASDMYASLNFEGVAVYVYCIIPRSTSAPDGNVDMRFILDGQEVGSYSRPPNGTDTYEYNVPVYVNKSLSAGNHVIELHNGKVGGNQSTVLLDYITYTRDTAVEPVPSNFTEPIWPPGSGGLSPQSRSAKNANIIPIAIGCSVGFISLVIITAIVWPRLSSLLKRRRRLPPSAQYLQSVGGDGDRGESGWAAGAPATTGAAAVSTSGLVERTSSTSESGAPQAGPGPSTLAARNAGAIGVEEVAR</sequence>
<feature type="transmembrane region" description="Helical" evidence="2">
    <location>
        <begin position="222"/>
        <end position="247"/>
    </location>
</feature>
<feature type="compositionally biased region" description="Low complexity" evidence="1">
    <location>
        <begin position="276"/>
        <end position="295"/>
    </location>
</feature>
<feature type="signal peptide" evidence="3">
    <location>
        <begin position="1"/>
        <end position="26"/>
    </location>
</feature>
<keyword evidence="2" id="KW-0812">Transmembrane</keyword>
<evidence type="ECO:0000313" key="5">
    <source>
        <dbReference type="Proteomes" id="UP000256964"/>
    </source>
</evidence>
<reference evidence="4 5" key="1">
    <citation type="journal article" date="2018" name="Biotechnol. Biofuels">
        <title>Integrative visual omics of the white-rot fungus Polyporus brumalis exposes the biotechnological potential of its oxidative enzymes for delignifying raw plant biomass.</title>
        <authorList>
            <person name="Miyauchi S."/>
            <person name="Rancon A."/>
            <person name="Drula E."/>
            <person name="Hage H."/>
            <person name="Chaduli D."/>
            <person name="Favel A."/>
            <person name="Grisel S."/>
            <person name="Henrissat B."/>
            <person name="Herpoel-Gimbert I."/>
            <person name="Ruiz-Duenas F.J."/>
            <person name="Chevret D."/>
            <person name="Hainaut M."/>
            <person name="Lin J."/>
            <person name="Wang M."/>
            <person name="Pangilinan J."/>
            <person name="Lipzen A."/>
            <person name="Lesage-Meessen L."/>
            <person name="Navarro D."/>
            <person name="Riley R."/>
            <person name="Grigoriev I.V."/>
            <person name="Zhou S."/>
            <person name="Raouche S."/>
            <person name="Rosso M.N."/>
        </authorList>
    </citation>
    <scope>NUCLEOTIDE SEQUENCE [LARGE SCALE GENOMIC DNA]</scope>
    <source>
        <strain evidence="4 5">BRFM 1820</strain>
    </source>
</reference>
<dbReference type="Proteomes" id="UP000256964">
    <property type="component" value="Unassembled WGS sequence"/>
</dbReference>
<feature type="chain" id="PRO_5016910196" evidence="3">
    <location>
        <begin position="27"/>
        <end position="333"/>
    </location>
</feature>
<keyword evidence="2" id="KW-1133">Transmembrane helix</keyword>
<keyword evidence="2" id="KW-0472">Membrane</keyword>
<dbReference type="Gene3D" id="2.60.120.260">
    <property type="entry name" value="Galactose-binding domain-like"/>
    <property type="match status" value="1"/>
</dbReference>
<gene>
    <name evidence="4" type="ORF">OH76DRAFT_610987</name>
</gene>
<evidence type="ECO:0000256" key="2">
    <source>
        <dbReference type="SAM" id="Phobius"/>
    </source>
</evidence>
<name>A0A371DUS9_9APHY</name>
<dbReference type="EMBL" id="KZ857381">
    <property type="protein sequence ID" value="RDX56302.1"/>
    <property type="molecule type" value="Genomic_DNA"/>
</dbReference>
<feature type="region of interest" description="Disordered" evidence="1">
    <location>
        <begin position="262"/>
        <end position="322"/>
    </location>
</feature>
<dbReference type="STRING" id="139420.A0A371DUS9"/>
<evidence type="ECO:0000256" key="3">
    <source>
        <dbReference type="SAM" id="SignalP"/>
    </source>
</evidence>
<protein>
    <submittedName>
        <fullName evidence="4">Uncharacterized protein</fullName>
    </submittedName>
</protein>
<proteinExistence type="predicted"/>
<keyword evidence="3" id="KW-0732">Signal</keyword>
<keyword evidence="5" id="KW-1185">Reference proteome</keyword>